<accession>A0A8T9Q8G6</accession>
<keyword evidence="3" id="KW-1185">Reference proteome</keyword>
<reference evidence="2" key="1">
    <citation type="submission" date="2022-04" db="EMBL/GenBank/DDBJ databases">
        <title>Hymenobacter sp. isolated from the air.</title>
        <authorList>
            <person name="Won M."/>
            <person name="Lee C.-M."/>
            <person name="Woen H.-Y."/>
            <person name="Kwon S.-W."/>
        </authorList>
    </citation>
    <scope>NUCLEOTIDE SEQUENCE</scope>
    <source>
        <strain evidence="2">5116S-3</strain>
    </source>
</reference>
<evidence type="ECO:0000313" key="3">
    <source>
        <dbReference type="Proteomes" id="UP000831796"/>
    </source>
</evidence>
<sequence>MNTTNLHTASFDEIIFEGRNKAYGAFVLRQLYSRHLARALAITVSLTLLLVSVTLVMERLFPTVLPKVNVVPDKLTILTDVVLPPQQKTIETPKPVIARPQPVVVTPPPMWLPKWSRTNCLLNPYQRLILL</sequence>
<protein>
    <submittedName>
        <fullName evidence="2">Uncharacterized protein</fullName>
    </submittedName>
</protein>
<keyword evidence="1" id="KW-0472">Membrane</keyword>
<keyword evidence="1" id="KW-1133">Transmembrane helix</keyword>
<dbReference type="KEGG" id="hcu:MUN79_07675"/>
<dbReference type="Proteomes" id="UP000831796">
    <property type="component" value="Chromosome"/>
</dbReference>
<dbReference type="EMBL" id="CP095046">
    <property type="protein sequence ID" value="UOQ73784.1"/>
    <property type="molecule type" value="Genomic_DNA"/>
</dbReference>
<organism evidence="2 3">
    <name type="scientific">Hymenobacter cellulosilyticus</name>
    <dbReference type="NCBI Taxonomy" id="2932248"/>
    <lineage>
        <taxon>Bacteria</taxon>
        <taxon>Pseudomonadati</taxon>
        <taxon>Bacteroidota</taxon>
        <taxon>Cytophagia</taxon>
        <taxon>Cytophagales</taxon>
        <taxon>Hymenobacteraceae</taxon>
        <taxon>Hymenobacter</taxon>
    </lineage>
</organism>
<evidence type="ECO:0000256" key="1">
    <source>
        <dbReference type="SAM" id="Phobius"/>
    </source>
</evidence>
<dbReference type="RefSeq" id="WP_244677134.1">
    <property type="nucleotide sequence ID" value="NZ_CP095046.1"/>
</dbReference>
<proteinExistence type="predicted"/>
<gene>
    <name evidence="2" type="ORF">MUN79_07675</name>
</gene>
<keyword evidence="1" id="KW-0812">Transmembrane</keyword>
<feature type="transmembrane region" description="Helical" evidence="1">
    <location>
        <begin position="36"/>
        <end position="57"/>
    </location>
</feature>
<name>A0A8T9Q8G6_9BACT</name>
<evidence type="ECO:0000313" key="2">
    <source>
        <dbReference type="EMBL" id="UOQ73784.1"/>
    </source>
</evidence>
<dbReference type="AlphaFoldDB" id="A0A8T9Q8G6"/>